<evidence type="ECO:0000256" key="1">
    <source>
        <dbReference type="SAM" id="Coils"/>
    </source>
</evidence>
<feature type="coiled-coil region" evidence="1">
    <location>
        <begin position="460"/>
        <end position="508"/>
    </location>
</feature>
<keyword evidence="1" id="KW-0175">Coiled coil</keyword>
<dbReference type="AlphaFoldDB" id="A0AAN9P0D5"/>
<reference evidence="3 4" key="1">
    <citation type="submission" date="2024-01" db="EMBL/GenBank/DDBJ databases">
        <title>The genomes of 5 underutilized Papilionoideae crops provide insights into root nodulation and disease resistanc.</title>
        <authorList>
            <person name="Jiang F."/>
        </authorList>
    </citation>
    <scope>NUCLEOTIDE SEQUENCE [LARGE SCALE GENOMIC DNA]</scope>
    <source>
        <strain evidence="3">JINMINGXINNONG_FW02</strain>
        <tissue evidence="3">Leaves</tissue>
    </source>
</reference>
<evidence type="ECO:0000256" key="2">
    <source>
        <dbReference type="SAM" id="MobiDB-lite"/>
    </source>
</evidence>
<feature type="region of interest" description="Disordered" evidence="2">
    <location>
        <begin position="594"/>
        <end position="624"/>
    </location>
</feature>
<dbReference type="PANTHER" id="PTHR46034:SF13">
    <property type="entry name" value="DCD (DEVELOPMENT AND CELL DEATH) DOMAIN PROTEIN"/>
    <property type="match status" value="1"/>
</dbReference>
<organism evidence="3 4">
    <name type="scientific">Phaseolus coccineus</name>
    <name type="common">Scarlet runner bean</name>
    <name type="synonym">Phaseolus multiflorus</name>
    <dbReference type="NCBI Taxonomy" id="3886"/>
    <lineage>
        <taxon>Eukaryota</taxon>
        <taxon>Viridiplantae</taxon>
        <taxon>Streptophyta</taxon>
        <taxon>Embryophyta</taxon>
        <taxon>Tracheophyta</taxon>
        <taxon>Spermatophyta</taxon>
        <taxon>Magnoliopsida</taxon>
        <taxon>eudicotyledons</taxon>
        <taxon>Gunneridae</taxon>
        <taxon>Pentapetalae</taxon>
        <taxon>rosids</taxon>
        <taxon>fabids</taxon>
        <taxon>Fabales</taxon>
        <taxon>Fabaceae</taxon>
        <taxon>Papilionoideae</taxon>
        <taxon>50 kb inversion clade</taxon>
        <taxon>NPAAA clade</taxon>
        <taxon>indigoferoid/millettioid clade</taxon>
        <taxon>Phaseoleae</taxon>
        <taxon>Phaseolus</taxon>
    </lineage>
</organism>
<evidence type="ECO:0000313" key="4">
    <source>
        <dbReference type="Proteomes" id="UP001374584"/>
    </source>
</evidence>
<dbReference type="GO" id="GO:0034976">
    <property type="term" value="P:response to endoplasmic reticulum stress"/>
    <property type="evidence" value="ECO:0007669"/>
    <property type="project" value="InterPro"/>
</dbReference>
<accession>A0AAN9P0D5</accession>
<dbReference type="PANTHER" id="PTHR46034">
    <property type="match status" value="1"/>
</dbReference>
<keyword evidence="4" id="KW-1185">Reference proteome</keyword>
<proteinExistence type="predicted"/>
<protein>
    <submittedName>
        <fullName evidence="3">Uncharacterized protein</fullName>
    </submittedName>
</protein>
<dbReference type="EMBL" id="JAYMYR010000001">
    <property type="protein sequence ID" value="KAK7382366.1"/>
    <property type="molecule type" value="Genomic_DNA"/>
</dbReference>
<dbReference type="Proteomes" id="UP001374584">
    <property type="component" value="Unassembled WGS sequence"/>
</dbReference>
<sequence length="624" mass="69387">MSLRHIPTTELIREVEELMSFKQIQIQNNCYLEEKLREAELKIQHLMDRCKILESASNLIQTQVEKTVIQSHDEPHVDPKETLFVKVLFDGESCLSSIDLYWSFQHAIKSLYPMNSTSMTKLNYGSYNPTVYKWTLCPSLDRKKGSLTVVSLTKQICSVVDGVYCINSFVVIEVLDLDIRRWISACSKLHKIFAIAGVGVNTLLLCNSEIEYLKFDLDDSEDESKIRMISSISVFHPSLFLANGGSNKKTMVIWSLAMDGVSSDVESVEDSCVASPLSRDVVEPAASSSSSGYEGIMASLVPPGGKKDYFRQLRLKRQAQKAEREGMPGGSATPVVEAAVPITTVPAAEAVRPPSNPKRRKEDRGKSSRRHGERSSSGRSPKRGRLTGGPSSSGPDFLGHELNVAEKVSIKLNPYQQDAYLSARPSQVHDAFMELCSRTLVLGKRMASDLMKRDKNAAEVRVLQGKLDESSANLQSALAENTNLLSLNLNLEAEMRKWREKCELAERTGREVAVKADEEIRGLTESLSDMALTHHRSEERVEKLLKELEVAEDSVLEEHEAGFKKALRQAAFFYNTPLDEGKFDVDKDIHNGELLPLDQIPNSPQAAVSAPSQAPEVENIESDS</sequence>
<dbReference type="InterPro" id="IPR044832">
    <property type="entry name" value="NRP-like"/>
</dbReference>
<feature type="region of interest" description="Disordered" evidence="2">
    <location>
        <begin position="344"/>
        <end position="399"/>
    </location>
</feature>
<evidence type="ECO:0000313" key="3">
    <source>
        <dbReference type="EMBL" id="KAK7382366.1"/>
    </source>
</evidence>
<gene>
    <name evidence="3" type="ORF">VNO80_01217</name>
</gene>
<comment type="caution">
    <text evidence="3">The sequence shown here is derived from an EMBL/GenBank/DDBJ whole genome shotgun (WGS) entry which is preliminary data.</text>
</comment>
<name>A0AAN9P0D5_PHACN</name>
<feature type="compositionally biased region" description="Low complexity" evidence="2">
    <location>
        <begin position="601"/>
        <end position="615"/>
    </location>
</feature>